<dbReference type="AlphaFoldDB" id="A0A848G1J3"/>
<keyword evidence="2" id="KW-1185">Reference proteome</keyword>
<dbReference type="NCBIfam" id="TIGR01509">
    <property type="entry name" value="HAD-SF-IA-v3"/>
    <property type="match status" value="1"/>
</dbReference>
<gene>
    <name evidence="1" type="ORF">HHL15_04980</name>
</gene>
<dbReference type="Pfam" id="PF00702">
    <property type="entry name" value="Hydrolase"/>
    <property type="match status" value="1"/>
</dbReference>
<comment type="caution">
    <text evidence="1">The sequence shown here is derived from an EMBL/GenBank/DDBJ whole genome shotgun (WGS) entry which is preliminary data.</text>
</comment>
<sequence>MSPPLHLPFSPAQIQGVIFDMDGLLLDSERVALATVAEAATELGLPWRPEVGLAMVGLNSNDGPAVIRQHLGEDYPVAELYEAFGRIYEAAIAAGRIPLKGGVTELFDVLDGLAIRRVVATSTRRSRAEPKLAAVGLLSRVHGMVCGDEVSRGKPAPDIFLAAAERLGLPVGHCLVLEDSNAGVRGALAAGARVVMVPDLLQPAADLRAAAVPVAGSLHDIARFLEGRLS</sequence>
<dbReference type="EMBL" id="JABBGA010000003">
    <property type="protein sequence ID" value="NML25082.1"/>
    <property type="molecule type" value="Genomic_DNA"/>
</dbReference>
<evidence type="ECO:0000313" key="2">
    <source>
        <dbReference type="Proteomes" id="UP000580043"/>
    </source>
</evidence>
<dbReference type="InterPro" id="IPR023198">
    <property type="entry name" value="PGP-like_dom2"/>
</dbReference>
<dbReference type="PANTHER" id="PTHR18901">
    <property type="entry name" value="2-DEOXYGLUCOSE-6-PHOSPHATE PHOSPHATASE 2"/>
    <property type="match status" value="1"/>
</dbReference>
<organism evidence="1 2">
    <name type="scientific">Zoogloea dura</name>
    <dbReference type="NCBI Taxonomy" id="2728840"/>
    <lineage>
        <taxon>Bacteria</taxon>
        <taxon>Pseudomonadati</taxon>
        <taxon>Pseudomonadota</taxon>
        <taxon>Betaproteobacteria</taxon>
        <taxon>Rhodocyclales</taxon>
        <taxon>Zoogloeaceae</taxon>
        <taxon>Zoogloea</taxon>
    </lineage>
</organism>
<evidence type="ECO:0000313" key="1">
    <source>
        <dbReference type="EMBL" id="NML25082.1"/>
    </source>
</evidence>
<dbReference type="SFLD" id="SFLDS00003">
    <property type="entry name" value="Haloacid_Dehalogenase"/>
    <property type="match status" value="1"/>
</dbReference>
<protein>
    <submittedName>
        <fullName evidence="1">HAD family phosphatase</fullName>
    </submittedName>
</protein>
<dbReference type="Gene3D" id="3.40.50.1000">
    <property type="entry name" value="HAD superfamily/HAD-like"/>
    <property type="match status" value="1"/>
</dbReference>
<dbReference type="InterPro" id="IPR023214">
    <property type="entry name" value="HAD_sf"/>
</dbReference>
<dbReference type="PANTHER" id="PTHR18901:SF38">
    <property type="entry name" value="PSEUDOURIDINE-5'-PHOSPHATASE"/>
    <property type="match status" value="1"/>
</dbReference>
<dbReference type="SUPFAM" id="SSF56784">
    <property type="entry name" value="HAD-like"/>
    <property type="match status" value="1"/>
</dbReference>
<proteinExistence type="predicted"/>
<reference evidence="1 2" key="1">
    <citation type="submission" date="2020-04" db="EMBL/GenBank/DDBJ databases">
        <title>Zoogloea sp. G-4-1-14 isolated from soil.</title>
        <authorList>
            <person name="Dahal R.H."/>
        </authorList>
    </citation>
    <scope>NUCLEOTIDE SEQUENCE [LARGE SCALE GENOMIC DNA]</scope>
    <source>
        <strain evidence="1 2">G-4-1-14</strain>
    </source>
</reference>
<dbReference type="Gene3D" id="1.10.150.240">
    <property type="entry name" value="Putative phosphatase, domain 2"/>
    <property type="match status" value="1"/>
</dbReference>
<dbReference type="Proteomes" id="UP000580043">
    <property type="component" value="Unassembled WGS sequence"/>
</dbReference>
<accession>A0A848G1J3</accession>
<dbReference type="InterPro" id="IPR036412">
    <property type="entry name" value="HAD-like_sf"/>
</dbReference>
<dbReference type="SFLD" id="SFLDG01129">
    <property type="entry name" value="C1.5:_HAD__Beta-PGM__Phosphata"/>
    <property type="match status" value="1"/>
</dbReference>
<dbReference type="InterPro" id="IPR006439">
    <property type="entry name" value="HAD-SF_hydro_IA"/>
</dbReference>
<name>A0A848G1J3_9RHOO</name>
<dbReference type="RefSeq" id="WP_169144731.1">
    <property type="nucleotide sequence ID" value="NZ_JABBGA010000003.1"/>
</dbReference>